<feature type="transmembrane region" description="Helical" evidence="1">
    <location>
        <begin position="44"/>
        <end position="62"/>
    </location>
</feature>
<keyword evidence="1" id="KW-1133">Transmembrane helix</keyword>
<dbReference type="EMBL" id="JBHUOR010000091">
    <property type="protein sequence ID" value="MFD2869014.1"/>
    <property type="molecule type" value="Genomic_DNA"/>
</dbReference>
<keyword evidence="1" id="KW-0472">Membrane</keyword>
<dbReference type="RefSeq" id="WP_380147864.1">
    <property type="nucleotide sequence ID" value="NZ_JBHUOR010000091.1"/>
</dbReference>
<feature type="transmembrane region" description="Helical" evidence="1">
    <location>
        <begin position="21"/>
        <end position="38"/>
    </location>
</feature>
<keyword evidence="3" id="KW-1185">Reference proteome</keyword>
<keyword evidence="1" id="KW-0812">Transmembrane</keyword>
<evidence type="ECO:0000256" key="1">
    <source>
        <dbReference type="SAM" id="Phobius"/>
    </source>
</evidence>
<accession>A0ABW5Y1Z9</accession>
<comment type="caution">
    <text evidence="2">The sequence shown here is derived from an EMBL/GenBank/DDBJ whole genome shotgun (WGS) entry which is preliminary data.</text>
</comment>
<gene>
    <name evidence="2" type="ORF">ACFSY7_10955</name>
</gene>
<reference evidence="3" key="1">
    <citation type="journal article" date="2019" name="Int. J. Syst. Evol. Microbiol.">
        <title>The Global Catalogue of Microorganisms (GCM) 10K type strain sequencing project: providing services to taxonomists for standard genome sequencing and annotation.</title>
        <authorList>
            <consortium name="The Broad Institute Genomics Platform"/>
            <consortium name="The Broad Institute Genome Sequencing Center for Infectious Disease"/>
            <person name="Wu L."/>
            <person name="Ma J."/>
        </authorList>
    </citation>
    <scope>NUCLEOTIDE SEQUENCE [LARGE SCALE GENOMIC DNA]</scope>
    <source>
        <strain evidence="3">KCTC 33522</strain>
    </source>
</reference>
<proteinExistence type="predicted"/>
<organism evidence="2 3">
    <name type="scientific">Kurthia populi</name>
    <dbReference type="NCBI Taxonomy" id="1562132"/>
    <lineage>
        <taxon>Bacteria</taxon>
        <taxon>Bacillati</taxon>
        <taxon>Bacillota</taxon>
        <taxon>Bacilli</taxon>
        <taxon>Bacillales</taxon>
        <taxon>Caryophanaceae</taxon>
        <taxon>Kurthia</taxon>
    </lineage>
</organism>
<protein>
    <submittedName>
        <fullName evidence="2">Uncharacterized protein</fullName>
    </submittedName>
</protein>
<name>A0ABW5Y1Z9_9BACL</name>
<evidence type="ECO:0000313" key="2">
    <source>
        <dbReference type="EMBL" id="MFD2869014.1"/>
    </source>
</evidence>
<evidence type="ECO:0000313" key="3">
    <source>
        <dbReference type="Proteomes" id="UP001597568"/>
    </source>
</evidence>
<sequence>MQIFSYLNRLHYDIEKVRMSITVAIGVLLIGVLLMQQLVQVTILQMIGCTILFAIYAILHWYSGSLIAHLRIFYFVIQSVVILSCVLVVPIASPIIFLGLASL</sequence>
<dbReference type="Proteomes" id="UP001597568">
    <property type="component" value="Unassembled WGS sequence"/>
</dbReference>
<feature type="transmembrane region" description="Helical" evidence="1">
    <location>
        <begin position="74"/>
        <end position="101"/>
    </location>
</feature>